<evidence type="ECO:0000313" key="1">
    <source>
        <dbReference type="EMBL" id="MBL0391545.1"/>
    </source>
</evidence>
<gene>
    <name evidence="1" type="ORF">JJ685_10395</name>
</gene>
<proteinExistence type="predicted"/>
<reference evidence="1 2" key="1">
    <citation type="journal article" date="2017" name="Int. J. Syst. Evol. Microbiol.">
        <title>Ramlibacter monticola sp. nov., isolated from forest soil.</title>
        <authorList>
            <person name="Chaudhary D.K."/>
            <person name="Kim J."/>
        </authorList>
    </citation>
    <scope>NUCLEOTIDE SEQUENCE [LARGE SCALE GENOMIC DNA]</scope>
    <source>
        <strain evidence="1 2">KACC 19175</strain>
    </source>
</reference>
<name>A0A937CSJ4_9BURK</name>
<protein>
    <submittedName>
        <fullName evidence="1">Uncharacterized protein</fullName>
    </submittedName>
</protein>
<dbReference type="RefSeq" id="WP_201674167.1">
    <property type="nucleotide sequence ID" value="NZ_JAEQNE010000002.1"/>
</dbReference>
<accession>A0A937CSJ4</accession>
<comment type="caution">
    <text evidence="1">The sequence shown here is derived from an EMBL/GenBank/DDBJ whole genome shotgun (WGS) entry which is preliminary data.</text>
</comment>
<keyword evidence="2" id="KW-1185">Reference proteome</keyword>
<sequence>MKNELDDAYDAWKAADAAARGIERELDAAWERYDCALGDPPPHEWRQEALRRRAFANERLNVAIELMMELTNIESYPSERRSIRLELELE</sequence>
<dbReference type="EMBL" id="JAEQNE010000002">
    <property type="protein sequence ID" value="MBL0391545.1"/>
    <property type="molecule type" value="Genomic_DNA"/>
</dbReference>
<dbReference type="AlphaFoldDB" id="A0A937CSJ4"/>
<organism evidence="1 2">
    <name type="scientific">Ramlibacter monticola</name>
    <dbReference type="NCBI Taxonomy" id="1926872"/>
    <lineage>
        <taxon>Bacteria</taxon>
        <taxon>Pseudomonadati</taxon>
        <taxon>Pseudomonadota</taxon>
        <taxon>Betaproteobacteria</taxon>
        <taxon>Burkholderiales</taxon>
        <taxon>Comamonadaceae</taxon>
        <taxon>Ramlibacter</taxon>
    </lineage>
</organism>
<dbReference type="Proteomes" id="UP000599109">
    <property type="component" value="Unassembled WGS sequence"/>
</dbReference>
<evidence type="ECO:0000313" key="2">
    <source>
        <dbReference type="Proteomes" id="UP000599109"/>
    </source>
</evidence>